<keyword evidence="3" id="KW-1185">Reference proteome</keyword>
<dbReference type="GO" id="GO:0005975">
    <property type="term" value="P:carbohydrate metabolic process"/>
    <property type="evidence" value="ECO:0007669"/>
    <property type="project" value="UniProtKB-ARBA"/>
</dbReference>
<evidence type="ECO:0000313" key="2">
    <source>
        <dbReference type="EMBL" id="AKU18286.1"/>
    </source>
</evidence>
<dbReference type="EMBL" id="CP011112">
    <property type="protein sequence ID" value="AKU18286.1"/>
    <property type="molecule type" value="Genomic_DNA"/>
</dbReference>
<accession>A0A0K1JNK9</accession>
<name>A0A0K1JNK9_9MICO</name>
<evidence type="ECO:0000256" key="1">
    <source>
        <dbReference type="SAM" id="MobiDB-lite"/>
    </source>
</evidence>
<feature type="compositionally biased region" description="Polar residues" evidence="1">
    <location>
        <begin position="122"/>
        <end position="135"/>
    </location>
</feature>
<dbReference type="Proteomes" id="UP000066480">
    <property type="component" value="Chromosome"/>
</dbReference>
<dbReference type="Gene3D" id="2.60.40.10">
    <property type="entry name" value="Immunoglobulins"/>
    <property type="match status" value="1"/>
</dbReference>
<reference evidence="2 3" key="1">
    <citation type="submission" date="2015-03" db="EMBL/GenBank/DDBJ databases">
        <title>Luteipulveratus halotolerans sp. nov., a novel actinobacterium (Dermacoccaceae) from Sarawak, Malaysia.</title>
        <authorList>
            <person name="Juboi H."/>
            <person name="Basik A."/>
            <person name="Shamsul S.S."/>
            <person name="Arnold P."/>
            <person name="Schmitt E.K."/>
            <person name="Sanglier J.-J."/>
            <person name="Yeo T."/>
        </authorList>
    </citation>
    <scope>NUCLEOTIDE SEQUENCE [LARGE SCALE GENOMIC DNA]</scope>
    <source>
        <strain evidence="2 3">MN07-A0370</strain>
    </source>
</reference>
<dbReference type="AlphaFoldDB" id="A0A0K1JNK9"/>
<protein>
    <recommendedName>
        <fullName evidence="4">PKD domain-containing protein</fullName>
    </recommendedName>
</protein>
<feature type="region of interest" description="Disordered" evidence="1">
    <location>
        <begin position="75"/>
        <end position="161"/>
    </location>
</feature>
<organism evidence="2 3">
    <name type="scientific">Luteipulveratus mongoliensis</name>
    <dbReference type="NCBI Taxonomy" id="571913"/>
    <lineage>
        <taxon>Bacteria</taxon>
        <taxon>Bacillati</taxon>
        <taxon>Actinomycetota</taxon>
        <taxon>Actinomycetes</taxon>
        <taxon>Micrococcales</taxon>
        <taxon>Dermacoccaceae</taxon>
        <taxon>Luteipulveratus</taxon>
    </lineage>
</organism>
<dbReference type="STRING" id="571913.VV02_24640"/>
<sequence>MSLDLEQRLRDALEARAAQVTPDDLDIEREHELRRVLVGQPATQPGRWRPVLAIGGGLAAAALIVGTIATVASNDGPSSVAADPTLSTTSATAAPSDSAGTPDAPTSDVEPPATEEVPRRTTAASPSRGSATSRDTFGAYPSVPSSSSTLSTPTGSTTSAPVGNAKVSIYGAAGAQGNDVSVTYGISGRVHAFVEGGDAQPTFTQVTYGDGQQDGSDGGGVTCDPAGALRPINMKFGPLTHTYAKPGTYTVTFIIGYCGDKGATTATTTKTVTVAAAS</sequence>
<evidence type="ECO:0000313" key="3">
    <source>
        <dbReference type="Proteomes" id="UP000066480"/>
    </source>
</evidence>
<dbReference type="RefSeq" id="WP_052595943.1">
    <property type="nucleotide sequence ID" value="NZ_CP011112.1"/>
</dbReference>
<dbReference type="InterPro" id="IPR013783">
    <property type="entry name" value="Ig-like_fold"/>
</dbReference>
<evidence type="ECO:0008006" key="4">
    <source>
        <dbReference type="Google" id="ProtNLM"/>
    </source>
</evidence>
<dbReference type="PATRIC" id="fig|571913.6.peg.4996"/>
<dbReference type="KEGG" id="lmoi:VV02_24640"/>
<gene>
    <name evidence="2" type="ORF">VV02_24640</name>
</gene>
<proteinExistence type="predicted"/>
<feature type="compositionally biased region" description="Low complexity" evidence="1">
    <location>
        <begin position="141"/>
        <end position="161"/>
    </location>
</feature>
<feature type="compositionally biased region" description="Low complexity" evidence="1">
    <location>
        <begin position="81"/>
        <end position="99"/>
    </location>
</feature>